<evidence type="ECO:0000313" key="2">
    <source>
        <dbReference type="Proteomes" id="UP001258315"/>
    </source>
</evidence>
<sequence length="192" mass="22667">MSHLILLINLILVWGFLGYYQPNSNELKPGLYRYDYVSVYIQGNSVTHGDWRKPSKMKPLENVAFRIIDHNTIYKGYGNSKGAYRWGDTLIRVSDSALLAYRPVPTKVLDFDLVGVYYFDRRFTDSFSVIYYSKKRNSFIEQTHIYALNRIVSICMYMNEPYHPFYDIDKYFKIPKGKDTIYYGPTQKLKLN</sequence>
<protein>
    <submittedName>
        <fullName evidence="1">Uncharacterized protein</fullName>
    </submittedName>
</protein>
<dbReference type="Proteomes" id="UP001258315">
    <property type="component" value="Unassembled WGS sequence"/>
</dbReference>
<evidence type="ECO:0000313" key="1">
    <source>
        <dbReference type="EMBL" id="MDT3402989.1"/>
    </source>
</evidence>
<name>A0ABU3GT80_9SPHI</name>
<gene>
    <name evidence="1" type="ORF">QE417_002061</name>
</gene>
<reference evidence="2" key="1">
    <citation type="submission" date="2023-07" db="EMBL/GenBank/DDBJ databases">
        <title>Functional and genomic diversity of the sorghum phyllosphere microbiome.</title>
        <authorList>
            <person name="Shade A."/>
        </authorList>
    </citation>
    <scope>NUCLEOTIDE SEQUENCE [LARGE SCALE GENOMIC DNA]</scope>
    <source>
        <strain evidence="2">SORGH_AS_0422</strain>
    </source>
</reference>
<accession>A0ABU3GT80</accession>
<organism evidence="1 2">
    <name type="scientific">Mucilaginibacter terrae</name>
    <dbReference type="NCBI Taxonomy" id="1955052"/>
    <lineage>
        <taxon>Bacteria</taxon>
        <taxon>Pseudomonadati</taxon>
        <taxon>Bacteroidota</taxon>
        <taxon>Sphingobacteriia</taxon>
        <taxon>Sphingobacteriales</taxon>
        <taxon>Sphingobacteriaceae</taxon>
        <taxon>Mucilaginibacter</taxon>
    </lineage>
</organism>
<dbReference type="RefSeq" id="WP_311949697.1">
    <property type="nucleotide sequence ID" value="NZ_JAVLVU010000001.1"/>
</dbReference>
<proteinExistence type="predicted"/>
<comment type="caution">
    <text evidence="1">The sequence shown here is derived from an EMBL/GenBank/DDBJ whole genome shotgun (WGS) entry which is preliminary data.</text>
</comment>
<keyword evidence="2" id="KW-1185">Reference proteome</keyword>
<dbReference type="EMBL" id="JAVLVU010000001">
    <property type="protein sequence ID" value="MDT3402989.1"/>
    <property type="molecule type" value="Genomic_DNA"/>
</dbReference>